<dbReference type="InterPro" id="IPR007497">
    <property type="entry name" value="SIMPL/DUF541"/>
</dbReference>
<dbReference type="PANTHER" id="PTHR34387">
    <property type="entry name" value="SLR1258 PROTEIN"/>
    <property type="match status" value="1"/>
</dbReference>
<dbReference type="PANTHER" id="PTHR34387:SF2">
    <property type="entry name" value="SLR1258 PROTEIN"/>
    <property type="match status" value="1"/>
</dbReference>
<feature type="transmembrane region" description="Helical" evidence="1">
    <location>
        <begin position="9"/>
        <end position="27"/>
    </location>
</feature>
<organism evidence="2 3">
    <name type="scientific">Pseudoalteromonas amylolytica</name>
    <dbReference type="NCBI Taxonomy" id="1859457"/>
    <lineage>
        <taxon>Bacteria</taxon>
        <taxon>Pseudomonadati</taxon>
        <taxon>Pseudomonadota</taxon>
        <taxon>Gammaproteobacteria</taxon>
        <taxon>Alteromonadales</taxon>
        <taxon>Pseudoalteromonadaceae</taxon>
        <taxon>Pseudoalteromonas</taxon>
    </lineage>
</organism>
<dbReference type="PIRSF" id="PIRSF029033">
    <property type="entry name" value="UCP029033"/>
    <property type="match status" value="1"/>
</dbReference>
<dbReference type="AlphaFoldDB" id="A0A1S1MU92"/>
<evidence type="ECO:0000313" key="2">
    <source>
        <dbReference type="EMBL" id="OHU90259.1"/>
    </source>
</evidence>
<proteinExistence type="predicted"/>
<comment type="caution">
    <text evidence="2">The sequence shown here is derived from an EMBL/GenBank/DDBJ whole genome shotgun (WGS) entry which is preliminary data.</text>
</comment>
<protein>
    <recommendedName>
        <fullName evidence="4">SIMPL domain-containing protein</fullName>
    </recommendedName>
</protein>
<evidence type="ECO:0008006" key="4">
    <source>
        <dbReference type="Google" id="ProtNLM"/>
    </source>
</evidence>
<keyword evidence="1" id="KW-0812">Transmembrane</keyword>
<dbReference type="STRING" id="1859457.BET10_12710"/>
<dbReference type="InterPro" id="IPR052022">
    <property type="entry name" value="26kDa_periplasmic_antigen"/>
</dbReference>
<dbReference type="Pfam" id="PF04402">
    <property type="entry name" value="SIMPL"/>
    <property type="match status" value="1"/>
</dbReference>
<evidence type="ECO:0000313" key="3">
    <source>
        <dbReference type="Proteomes" id="UP000179786"/>
    </source>
</evidence>
<reference evidence="2 3" key="1">
    <citation type="submission" date="2016-09" db="EMBL/GenBank/DDBJ databases">
        <title>Pseudoalteromonas amylolytica sp. nov., isolated from the surface seawater.</title>
        <authorList>
            <person name="Wu Y.-H."/>
            <person name="Cheng H."/>
            <person name="Jin X.-B."/>
            <person name="Wang C.-S."/>
            <person name="Xu X.-W."/>
        </authorList>
    </citation>
    <scope>NUCLEOTIDE SEQUENCE [LARGE SCALE GENOMIC DNA]</scope>
    <source>
        <strain evidence="2 3">JW1</strain>
    </source>
</reference>
<dbReference type="InterPro" id="IPR016907">
    <property type="entry name" value="UCP029033"/>
</dbReference>
<dbReference type="GO" id="GO:0006974">
    <property type="term" value="P:DNA damage response"/>
    <property type="evidence" value="ECO:0007669"/>
    <property type="project" value="TreeGrafter"/>
</dbReference>
<accession>A0A1S1MU92</accession>
<keyword evidence="1" id="KW-0472">Membrane</keyword>
<name>A0A1S1MU92_9GAMM</name>
<keyword evidence="3" id="KW-1185">Reference proteome</keyword>
<dbReference type="EMBL" id="MKJU01000026">
    <property type="protein sequence ID" value="OHU90259.1"/>
    <property type="molecule type" value="Genomic_DNA"/>
</dbReference>
<sequence>MKEALSKHLGAAGVLAIGIVLSTWLITGSLQDIKAMERTVQVKGLAEQEVMADTVIWPVFYKDADNNLEALVARVEEKNTAIRAFLTLHGFDEQEMSQATPSIVDKFAQEYGQNERGFRYIAKSGITVFSHEPDKVRQALGKLNTLAKQGIAITQDDYQNRIEYMFTGLNDIKPHMVQEATQKAREVALKFAKDSDSKLGKIKSARQGQFSISDRDSNTPQIKTVRVVTSVEYYLSD</sequence>
<gene>
    <name evidence="2" type="ORF">BET10_12710</name>
</gene>
<evidence type="ECO:0000256" key="1">
    <source>
        <dbReference type="SAM" id="Phobius"/>
    </source>
</evidence>
<keyword evidence="1" id="KW-1133">Transmembrane helix</keyword>
<dbReference type="Proteomes" id="UP000179786">
    <property type="component" value="Unassembled WGS sequence"/>
</dbReference>